<name>A0ABQ4TDN0_METOR</name>
<keyword evidence="2" id="KW-1185">Reference proteome</keyword>
<dbReference type="EMBL" id="BPQV01000021">
    <property type="protein sequence ID" value="GJE29791.1"/>
    <property type="molecule type" value="Genomic_DNA"/>
</dbReference>
<sequence length="125" mass="13828">MNRETHTAADAERARRDLQRTDPAALAWWQHERAKAGAFVVRFGAGSARRYLAQSAVRDEPESGWRRFVWTKDIQAAEIFLSEVGAMTFARSVLGHNRWSVVPAPPRGIPTDDLGGTPAAMRVAA</sequence>
<dbReference type="RefSeq" id="WP_238315015.1">
    <property type="nucleotide sequence ID" value="NZ_BPQV01000021.1"/>
</dbReference>
<proteinExistence type="predicted"/>
<evidence type="ECO:0000313" key="2">
    <source>
        <dbReference type="Proteomes" id="UP001055156"/>
    </source>
</evidence>
<accession>A0ABQ4TDN0</accession>
<comment type="caution">
    <text evidence="1">The sequence shown here is derived from an EMBL/GenBank/DDBJ whole genome shotgun (WGS) entry which is preliminary data.</text>
</comment>
<organism evidence="1 2">
    <name type="scientific">Methylobacterium organophilum</name>
    <dbReference type="NCBI Taxonomy" id="410"/>
    <lineage>
        <taxon>Bacteria</taxon>
        <taxon>Pseudomonadati</taxon>
        <taxon>Pseudomonadota</taxon>
        <taxon>Alphaproteobacteria</taxon>
        <taxon>Hyphomicrobiales</taxon>
        <taxon>Methylobacteriaceae</taxon>
        <taxon>Methylobacterium</taxon>
    </lineage>
</organism>
<gene>
    <name evidence="1" type="ORF">LKMONMHP_4677</name>
</gene>
<reference evidence="1" key="1">
    <citation type="journal article" date="2021" name="Front. Microbiol.">
        <title>Comprehensive Comparative Genomics and Phenotyping of Methylobacterium Species.</title>
        <authorList>
            <person name="Alessa O."/>
            <person name="Ogura Y."/>
            <person name="Fujitani Y."/>
            <person name="Takami H."/>
            <person name="Hayashi T."/>
            <person name="Sahin N."/>
            <person name="Tani A."/>
        </authorList>
    </citation>
    <scope>NUCLEOTIDE SEQUENCE</scope>
    <source>
        <strain evidence="1">NBRC 15689</strain>
    </source>
</reference>
<reference evidence="1" key="2">
    <citation type="submission" date="2021-08" db="EMBL/GenBank/DDBJ databases">
        <authorList>
            <person name="Tani A."/>
            <person name="Ola A."/>
            <person name="Ogura Y."/>
            <person name="Katsura K."/>
            <person name="Hayashi T."/>
        </authorList>
    </citation>
    <scope>NUCLEOTIDE SEQUENCE</scope>
    <source>
        <strain evidence="1">NBRC 15689</strain>
    </source>
</reference>
<protein>
    <submittedName>
        <fullName evidence="1">Uncharacterized protein</fullName>
    </submittedName>
</protein>
<dbReference type="Proteomes" id="UP001055156">
    <property type="component" value="Unassembled WGS sequence"/>
</dbReference>
<evidence type="ECO:0000313" key="1">
    <source>
        <dbReference type="EMBL" id="GJE29791.1"/>
    </source>
</evidence>